<dbReference type="EMBL" id="JACSCY010000011">
    <property type="protein sequence ID" value="MBC6611994.1"/>
    <property type="molecule type" value="Genomic_DNA"/>
</dbReference>
<sequence length="250" mass="27773">MNKNPNGLEAFVERHRADFDAFEPRPDLWDDLDQALDAPATPAPAPLRIVADDAPVQPVAAPTHVPAAEAQPMRRRYAWAAACAALLLAGSGYFWQTTTQHHSVWATQPTTANPSSAATATTGLPLYLGSEPMAVEASNAPAQRLATAVQRMEAYYATQIQERQADLHELETASSATPDADWRQELGALDSTYRQLRVELYRNPEPDVVLDAMNRNLQIRLDILNQQLRTHEQVQAYEEPFALADNHRRK</sequence>
<proteinExistence type="predicted"/>
<dbReference type="RefSeq" id="WP_187320270.1">
    <property type="nucleotide sequence ID" value="NZ_JACSCY010000011.1"/>
</dbReference>
<dbReference type="Proteomes" id="UP000622017">
    <property type="component" value="Unassembled WGS sequence"/>
</dbReference>
<comment type="caution">
    <text evidence="1">The sequence shown here is derived from an EMBL/GenBank/DDBJ whole genome shotgun (WGS) entry which is preliminary data.</text>
</comment>
<organism evidence="1 2">
    <name type="scientific">Hymenobacter citatus</name>
    <dbReference type="NCBI Taxonomy" id="2763506"/>
    <lineage>
        <taxon>Bacteria</taxon>
        <taxon>Pseudomonadati</taxon>
        <taxon>Bacteroidota</taxon>
        <taxon>Cytophagia</taxon>
        <taxon>Cytophagales</taxon>
        <taxon>Hymenobacteraceae</taxon>
        <taxon>Hymenobacter</taxon>
    </lineage>
</organism>
<gene>
    <name evidence="1" type="ORF">H8B15_13760</name>
</gene>
<reference evidence="1 2" key="1">
    <citation type="submission" date="2020-08" db="EMBL/GenBank/DDBJ databases">
        <title>Hymenobacter sp.</title>
        <authorList>
            <person name="Kim M.K."/>
        </authorList>
    </citation>
    <scope>NUCLEOTIDE SEQUENCE [LARGE SCALE GENOMIC DNA]</scope>
    <source>
        <strain evidence="1 2">BT507</strain>
    </source>
</reference>
<evidence type="ECO:0000313" key="2">
    <source>
        <dbReference type="Proteomes" id="UP000622017"/>
    </source>
</evidence>
<protein>
    <recommendedName>
        <fullName evidence="3">Anti-sigma factor</fullName>
    </recommendedName>
</protein>
<evidence type="ECO:0008006" key="3">
    <source>
        <dbReference type="Google" id="ProtNLM"/>
    </source>
</evidence>
<keyword evidence="2" id="KW-1185">Reference proteome</keyword>
<accession>A0ABR7MLM7</accession>
<name>A0ABR7MLM7_9BACT</name>
<evidence type="ECO:0000313" key="1">
    <source>
        <dbReference type="EMBL" id="MBC6611994.1"/>
    </source>
</evidence>